<dbReference type="RefSeq" id="WP_207991639.1">
    <property type="nucleotide sequence ID" value="NZ_JAGBKM010000014.1"/>
</dbReference>
<sequence>MALNMYYKNGIVRKTRYQISDELIPVLYQIHNNTNFPQLNELIETLYDSQDIAPDTAQLLADEMVAFERLLLSLHLPFPMRPLQKMQTFFTEAASKQQVIYTSSA</sequence>
<proteinExistence type="predicted"/>
<reference evidence="1 2" key="1">
    <citation type="submission" date="2021-03" db="EMBL/GenBank/DDBJ databases">
        <authorList>
            <person name="Shang D.-D."/>
            <person name="Du Z.-J."/>
            <person name="Chen G.-J."/>
        </authorList>
    </citation>
    <scope>NUCLEOTIDE SEQUENCE [LARGE SCALE GENOMIC DNA]</scope>
    <source>
        <strain evidence="1 2">F1192</strain>
    </source>
</reference>
<protein>
    <submittedName>
        <fullName evidence="1">Uncharacterized protein</fullName>
    </submittedName>
</protein>
<evidence type="ECO:0000313" key="2">
    <source>
        <dbReference type="Proteomes" id="UP000664554"/>
    </source>
</evidence>
<accession>A0ABS3NPC0</accession>
<keyword evidence="2" id="KW-1185">Reference proteome</keyword>
<dbReference type="Proteomes" id="UP000664554">
    <property type="component" value="Unassembled WGS sequence"/>
</dbReference>
<organism evidence="1 2">
    <name type="scientific">Psychrobacter coccoides</name>
    <dbReference type="NCBI Taxonomy" id="2818440"/>
    <lineage>
        <taxon>Bacteria</taxon>
        <taxon>Pseudomonadati</taxon>
        <taxon>Pseudomonadota</taxon>
        <taxon>Gammaproteobacteria</taxon>
        <taxon>Moraxellales</taxon>
        <taxon>Moraxellaceae</taxon>
        <taxon>Psychrobacter</taxon>
    </lineage>
</organism>
<name>A0ABS3NPC0_9GAMM</name>
<comment type="caution">
    <text evidence="1">The sequence shown here is derived from an EMBL/GenBank/DDBJ whole genome shotgun (WGS) entry which is preliminary data.</text>
</comment>
<dbReference type="EMBL" id="JAGBKM010000014">
    <property type="protein sequence ID" value="MBO1531261.1"/>
    <property type="molecule type" value="Genomic_DNA"/>
</dbReference>
<evidence type="ECO:0000313" key="1">
    <source>
        <dbReference type="EMBL" id="MBO1531261.1"/>
    </source>
</evidence>
<gene>
    <name evidence="1" type="ORF">J3492_08545</name>
</gene>